<accession>A0A7X6JXK2</accession>
<dbReference type="EMBL" id="JAAZQQ010000001">
    <property type="protein sequence ID" value="NKX43165.1"/>
    <property type="molecule type" value="Genomic_DNA"/>
</dbReference>
<proteinExistence type="predicted"/>
<dbReference type="InterPro" id="IPR028992">
    <property type="entry name" value="Hedgehog/Intein_dom"/>
</dbReference>
<keyword evidence="3" id="KW-1185">Reference proteome</keyword>
<reference evidence="2 3" key="1">
    <citation type="submission" date="2020-04" db="EMBL/GenBank/DDBJ databases">
        <authorList>
            <person name="Yoon J."/>
        </authorList>
    </citation>
    <scope>NUCLEOTIDE SEQUENCE [LARGE SCALE GENOMIC DNA]</scope>
    <source>
        <strain evidence="2 3">KMU-115</strain>
    </source>
</reference>
<protein>
    <recommendedName>
        <fullName evidence="1">Hedgehog/Intein (Hint) domain-containing protein</fullName>
    </recommendedName>
</protein>
<dbReference type="Pfam" id="PF13403">
    <property type="entry name" value="Hint_2"/>
    <property type="match status" value="1"/>
</dbReference>
<dbReference type="AlphaFoldDB" id="A0A7X6JXK2"/>
<dbReference type="InterPro" id="IPR036844">
    <property type="entry name" value="Hint_dom_sf"/>
</dbReference>
<evidence type="ECO:0000313" key="3">
    <source>
        <dbReference type="Proteomes" id="UP000526408"/>
    </source>
</evidence>
<organism evidence="2 3">
    <name type="scientific">Roseicyclus persicicus</name>
    <dbReference type="NCBI Taxonomy" id="2650661"/>
    <lineage>
        <taxon>Bacteria</taxon>
        <taxon>Pseudomonadati</taxon>
        <taxon>Pseudomonadota</taxon>
        <taxon>Alphaproteobacteria</taxon>
        <taxon>Rhodobacterales</taxon>
        <taxon>Roseobacteraceae</taxon>
        <taxon>Roseicyclus</taxon>
    </lineage>
</organism>
<dbReference type="SUPFAM" id="SSF51294">
    <property type="entry name" value="Hedgehog/intein (Hint) domain"/>
    <property type="match status" value="1"/>
</dbReference>
<name>A0A7X6JXK2_9RHOB</name>
<gene>
    <name evidence="2" type="ORF">HCU73_01060</name>
</gene>
<sequence>MSFTGYSAKQYADDGSGGGLVPGDGVYSQSLDPFVPNGSPLLGPHSGDGLDTQFSLNEDVTGAGNLYLGTITHNGDPFLVLSAEFPFVPGPTTAGDIVLLAPPWVTADSASAYPDTVDLADLDTAPFTFCFAAGTLIATTAGEVAVEDLTRDHMVLTADGRAVPVAFLGWQDMPTRFPFAKGSLVRIAAGALGDGLPKRDLTVTGDHAMMIDGTLVNAAAMVNGSSIRYLGADEVEPMVRVYHVETARHEVLLAEGAPSESFIDYAGRKQFGNYADYLAQHGADRLIAEMPAPRVTAARHLPAAIRARLDAAAGLDAGAELATAV</sequence>
<evidence type="ECO:0000313" key="2">
    <source>
        <dbReference type="EMBL" id="NKX43165.1"/>
    </source>
</evidence>
<dbReference type="RefSeq" id="WP_168621555.1">
    <property type="nucleotide sequence ID" value="NZ_JAAZQQ010000001.1"/>
</dbReference>
<evidence type="ECO:0000259" key="1">
    <source>
        <dbReference type="Pfam" id="PF13403"/>
    </source>
</evidence>
<feature type="domain" description="Hedgehog/Intein (Hint)" evidence="1">
    <location>
        <begin position="130"/>
        <end position="264"/>
    </location>
</feature>
<dbReference type="Proteomes" id="UP000526408">
    <property type="component" value="Unassembled WGS sequence"/>
</dbReference>
<dbReference type="Gene3D" id="2.170.16.10">
    <property type="entry name" value="Hedgehog/Intein (Hint) domain"/>
    <property type="match status" value="1"/>
</dbReference>
<comment type="caution">
    <text evidence="2">The sequence shown here is derived from an EMBL/GenBank/DDBJ whole genome shotgun (WGS) entry which is preliminary data.</text>
</comment>